<protein>
    <recommendedName>
        <fullName evidence="4">CCR4-NOT transcription complex subunit 11</fullName>
    </recommendedName>
</protein>
<dbReference type="GO" id="GO:0031047">
    <property type="term" value="P:regulatory ncRNA-mediated gene silencing"/>
    <property type="evidence" value="ECO:0007669"/>
    <property type="project" value="UniProtKB-KW"/>
</dbReference>
<dbReference type="GO" id="GO:0005737">
    <property type="term" value="C:cytoplasm"/>
    <property type="evidence" value="ECO:0007669"/>
    <property type="project" value="UniProtKB-SubCell"/>
</dbReference>
<evidence type="ECO:0000256" key="1">
    <source>
        <dbReference type="ARBA" id="ARBA00004123"/>
    </source>
</evidence>
<dbReference type="Pfam" id="PF10155">
    <property type="entry name" value="CNOT11"/>
    <property type="match status" value="1"/>
</dbReference>
<evidence type="ECO:0000256" key="8">
    <source>
        <dbReference type="ARBA" id="ARBA00023163"/>
    </source>
</evidence>
<keyword evidence="5" id="KW-0963">Cytoplasm</keyword>
<dbReference type="EMBL" id="MUJZ01012378">
    <property type="protein sequence ID" value="OTF81679.1"/>
    <property type="molecule type" value="Genomic_DNA"/>
</dbReference>
<evidence type="ECO:0000256" key="7">
    <source>
        <dbReference type="ARBA" id="ARBA00023158"/>
    </source>
</evidence>
<evidence type="ECO:0000313" key="11">
    <source>
        <dbReference type="EMBL" id="OTF81679.1"/>
    </source>
</evidence>
<keyword evidence="9" id="KW-0539">Nucleus</keyword>
<evidence type="ECO:0000256" key="5">
    <source>
        <dbReference type="ARBA" id="ARBA00022490"/>
    </source>
</evidence>
<organism evidence="11 12">
    <name type="scientific">Euroglyphus maynei</name>
    <name type="common">Mayne's house dust mite</name>
    <dbReference type="NCBI Taxonomy" id="6958"/>
    <lineage>
        <taxon>Eukaryota</taxon>
        <taxon>Metazoa</taxon>
        <taxon>Ecdysozoa</taxon>
        <taxon>Arthropoda</taxon>
        <taxon>Chelicerata</taxon>
        <taxon>Arachnida</taxon>
        <taxon>Acari</taxon>
        <taxon>Acariformes</taxon>
        <taxon>Sarcoptiformes</taxon>
        <taxon>Astigmata</taxon>
        <taxon>Psoroptidia</taxon>
        <taxon>Analgoidea</taxon>
        <taxon>Pyroglyphidae</taxon>
        <taxon>Pyroglyphinae</taxon>
        <taxon>Euroglyphus</taxon>
    </lineage>
</organism>
<evidence type="ECO:0000256" key="4">
    <source>
        <dbReference type="ARBA" id="ARBA00014872"/>
    </source>
</evidence>
<reference evidence="11 12" key="1">
    <citation type="submission" date="2017-03" db="EMBL/GenBank/DDBJ databases">
        <title>Genome Survey of Euroglyphus maynei.</title>
        <authorList>
            <person name="Arlian L.G."/>
            <person name="Morgan M.S."/>
            <person name="Rider S.D."/>
        </authorList>
    </citation>
    <scope>NUCLEOTIDE SEQUENCE [LARGE SCALE GENOMIC DNA]</scope>
    <source>
        <strain evidence="11">Arlian Lab</strain>
        <tissue evidence="11">Whole body</tissue>
    </source>
</reference>
<keyword evidence="7" id="KW-0943">RNA-mediated gene silencing</keyword>
<keyword evidence="8" id="KW-0804">Transcription</keyword>
<comment type="subcellular location">
    <subcellularLocation>
        <location evidence="2">Cytoplasm</location>
    </subcellularLocation>
    <subcellularLocation>
        <location evidence="1">Nucleus</location>
    </subcellularLocation>
</comment>
<dbReference type="OrthoDB" id="10265389at2759"/>
<proteinExistence type="inferred from homology"/>
<dbReference type="InterPro" id="IPR019312">
    <property type="entry name" value="CNOT11"/>
</dbReference>
<comment type="similarity">
    <text evidence="3">Belongs to the CNOT11 family.</text>
</comment>
<name>A0A1Y3BL39_EURMA</name>
<keyword evidence="12" id="KW-1185">Reference proteome</keyword>
<feature type="non-terminal residue" evidence="11">
    <location>
        <position position="1"/>
    </location>
</feature>
<evidence type="ECO:0000313" key="12">
    <source>
        <dbReference type="Proteomes" id="UP000194236"/>
    </source>
</evidence>
<feature type="region of interest" description="Disordered" evidence="10">
    <location>
        <begin position="156"/>
        <end position="194"/>
    </location>
</feature>
<dbReference type="Proteomes" id="UP000194236">
    <property type="component" value="Unassembled WGS sequence"/>
</dbReference>
<dbReference type="AlphaFoldDB" id="A0A1Y3BL39"/>
<evidence type="ECO:0000256" key="10">
    <source>
        <dbReference type="SAM" id="MobiDB-lite"/>
    </source>
</evidence>
<dbReference type="PANTHER" id="PTHR15975">
    <property type="entry name" value="CCR4-NOT TRANSCRIPTION COMPLEX SUBUNIT 11"/>
    <property type="match status" value="1"/>
</dbReference>
<dbReference type="GO" id="GO:0005634">
    <property type="term" value="C:nucleus"/>
    <property type="evidence" value="ECO:0007669"/>
    <property type="project" value="UniProtKB-SubCell"/>
</dbReference>
<accession>A0A1Y3BL39</accession>
<gene>
    <name evidence="11" type="ORF">BLA29_008756</name>
</gene>
<dbReference type="PANTHER" id="PTHR15975:SF0">
    <property type="entry name" value="CCR4-NOT TRANSCRIPTION COMPLEX SUBUNIT 11"/>
    <property type="match status" value="1"/>
</dbReference>
<keyword evidence="6" id="KW-0805">Transcription regulation</keyword>
<feature type="compositionally biased region" description="Low complexity" evidence="10">
    <location>
        <begin position="162"/>
        <end position="187"/>
    </location>
</feature>
<evidence type="ECO:0000256" key="9">
    <source>
        <dbReference type="ARBA" id="ARBA00023242"/>
    </source>
</evidence>
<evidence type="ECO:0000256" key="2">
    <source>
        <dbReference type="ARBA" id="ARBA00004496"/>
    </source>
</evidence>
<evidence type="ECO:0000256" key="6">
    <source>
        <dbReference type="ARBA" id="ARBA00023015"/>
    </source>
</evidence>
<comment type="caution">
    <text evidence="11">The sequence shown here is derived from an EMBL/GenBank/DDBJ whole genome shotgun (WGS) entry which is preliminary data.</text>
</comment>
<dbReference type="GO" id="GO:0030014">
    <property type="term" value="C:CCR4-NOT complex"/>
    <property type="evidence" value="ECO:0007669"/>
    <property type="project" value="InterPro"/>
</dbReference>
<evidence type="ECO:0000256" key="3">
    <source>
        <dbReference type="ARBA" id="ARBA00008030"/>
    </source>
</evidence>
<sequence length="194" mass="21921">VVDPTNLPGLVENNPSIAHELLPILIEQSSLTKQNDANSDEMIITMTTIRNYLAALVDMDTSLHSIEVVNKLSTQLLLPEEFTYRYITNCIRTCENIKDRYQQNRLVRLVCVFLTALICKEIIDIRKIFFEVQAFCIEFSQIRDASTLFRQLKQLETPPSPTSMNDSSLTSTTTTTNCCSTSTQSSSIIGDFQL</sequence>